<dbReference type="InterPro" id="IPR036165">
    <property type="entry name" value="YefM-like_sf"/>
</dbReference>
<keyword evidence="4" id="KW-1185">Reference proteome</keyword>
<comment type="caution">
    <text evidence="3">The sequence shown here is derived from an EMBL/GenBank/DDBJ whole genome shotgun (WGS) entry which is preliminary data.</text>
</comment>
<comment type="function">
    <text evidence="2">Antitoxin component of a type II toxin-antitoxin (TA) system.</text>
</comment>
<dbReference type="NCBIfam" id="TIGR01552">
    <property type="entry name" value="phd_fam"/>
    <property type="match status" value="1"/>
</dbReference>
<dbReference type="OrthoDB" id="7473440at2"/>
<proteinExistence type="inferred from homology"/>
<dbReference type="Gene3D" id="3.40.1620.10">
    <property type="entry name" value="YefM-like domain"/>
    <property type="match status" value="1"/>
</dbReference>
<dbReference type="Proteomes" id="UP000321337">
    <property type="component" value="Unassembled WGS sequence"/>
</dbReference>
<dbReference type="AlphaFoldDB" id="A0A512LCF1"/>
<dbReference type="Pfam" id="PF02604">
    <property type="entry name" value="PhdYeFM_antitox"/>
    <property type="match status" value="1"/>
</dbReference>
<dbReference type="SUPFAM" id="SSF143120">
    <property type="entry name" value="YefM-like"/>
    <property type="match status" value="1"/>
</dbReference>
<reference evidence="3 4" key="1">
    <citation type="submission" date="2019-07" db="EMBL/GenBank/DDBJ databases">
        <title>Whole genome shotgun sequence of Thiobacillus plumbophilus NBRC 107929.</title>
        <authorList>
            <person name="Hosoyama A."/>
            <person name="Uohara A."/>
            <person name="Ohji S."/>
            <person name="Ichikawa N."/>
        </authorList>
    </citation>
    <scope>NUCLEOTIDE SEQUENCE [LARGE SCALE GENOMIC DNA]</scope>
    <source>
        <strain evidence="3 4">NBRC 107929</strain>
    </source>
</reference>
<accession>A0A512LCF1</accession>
<dbReference type="InterPro" id="IPR006442">
    <property type="entry name" value="Antitoxin_Phd/YefM"/>
</dbReference>
<dbReference type="RefSeq" id="WP_147075108.1">
    <property type="nucleotide sequence ID" value="NZ_AP021884.1"/>
</dbReference>
<comment type="similarity">
    <text evidence="1 2">Belongs to the phD/YefM antitoxin family.</text>
</comment>
<evidence type="ECO:0000313" key="3">
    <source>
        <dbReference type="EMBL" id="GEP32177.1"/>
    </source>
</evidence>
<organism evidence="3 4">
    <name type="scientific">Sulfuriferula plumbiphila</name>
    <dbReference type="NCBI Taxonomy" id="171865"/>
    <lineage>
        <taxon>Bacteria</taxon>
        <taxon>Pseudomonadati</taxon>
        <taxon>Pseudomonadota</taxon>
        <taxon>Betaproteobacteria</taxon>
        <taxon>Nitrosomonadales</taxon>
        <taxon>Sulfuricellaceae</taxon>
        <taxon>Sulfuriferula</taxon>
    </lineage>
</organism>
<evidence type="ECO:0000313" key="4">
    <source>
        <dbReference type="Proteomes" id="UP000321337"/>
    </source>
</evidence>
<evidence type="ECO:0000256" key="1">
    <source>
        <dbReference type="ARBA" id="ARBA00009981"/>
    </source>
</evidence>
<gene>
    <name evidence="3" type="ORF">TPL01_33150</name>
</gene>
<evidence type="ECO:0000256" key="2">
    <source>
        <dbReference type="RuleBase" id="RU362080"/>
    </source>
</evidence>
<dbReference type="EMBL" id="BKAD01000054">
    <property type="protein sequence ID" value="GEP32177.1"/>
    <property type="molecule type" value="Genomic_DNA"/>
</dbReference>
<sequence length="87" mass="9318">MRVSMQEFKSHLSRYVREVQSGRQIELTSHRKVVARLIGVPAAESTGLSCLLAAGTASWQGGKPAGAELRLQAQGVPVSAMVLEDRG</sequence>
<protein>
    <recommendedName>
        <fullName evidence="2">Antitoxin</fullName>
    </recommendedName>
</protein>
<name>A0A512LCF1_9PROT</name>